<feature type="transmembrane region" description="Helical" evidence="5">
    <location>
        <begin position="105"/>
        <end position="131"/>
    </location>
</feature>
<dbReference type="EMBL" id="PDUG01000005">
    <property type="protein sequence ID" value="PIC25409.1"/>
    <property type="molecule type" value="Genomic_DNA"/>
</dbReference>
<dbReference type="InterPro" id="IPR017452">
    <property type="entry name" value="GPCR_Rhodpsn_7TM"/>
</dbReference>
<feature type="domain" description="G-protein coupled receptors family 1 profile" evidence="6">
    <location>
        <begin position="40"/>
        <end position="323"/>
    </location>
</feature>
<name>A0A2G5TDU5_9PELO</name>
<keyword evidence="8" id="KW-1185">Reference proteome</keyword>
<comment type="caution">
    <text evidence="7">The sequence shown here is derived from an EMBL/GenBank/DDBJ whole genome shotgun (WGS) entry which is preliminary data.</text>
</comment>
<comment type="subcellular location">
    <subcellularLocation>
        <location evidence="1">Membrane</location>
    </subcellularLocation>
</comment>
<dbReference type="SUPFAM" id="SSF81321">
    <property type="entry name" value="Family A G protein-coupled receptor-like"/>
    <property type="match status" value="1"/>
</dbReference>
<evidence type="ECO:0000256" key="4">
    <source>
        <dbReference type="ARBA" id="ARBA00023136"/>
    </source>
</evidence>
<feature type="transmembrane region" description="Helical" evidence="5">
    <location>
        <begin position="57"/>
        <end position="85"/>
    </location>
</feature>
<feature type="transmembrane region" description="Helical" evidence="5">
    <location>
        <begin position="22"/>
        <end position="45"/>
    </location>
</feature>
<evidence type="ECO:0000256" key="5">
    <source>
        <dbReference type="SAM" id="Phobius"/>
    </source>
</evidence>
<proteinExistence type="predicted"/>
<keyword evidence="2 5" id="KW-0812">Transmembrane</keyword>
<evidence type="ECO:0000256" key="1">
    <source>
        <dbReference type="ARBA" id="ARBA00004370"/>
    </source>
</evidence>
<dbReference type="CDD" id="cd14978">
    <property type="entry name" value="7tmA_FMRFamide_R-like"/>
    <property type="match status" value="1"/>
</dbReference>
<dbReference type="Pfam" id="PF10324">
    <property type="entry name" value="7TM_GPCR_Srw"/>
    <property type="match status" value="1"/>
</dbReference>
<accession>A0A2G5TDU5</accession>
<feature type="transmembrane region" description="Helical" evidence="5">
    <location>
        <begin position="300"/>
        <end position="325"/>
    </location>
</feature>
<evidence type="ECO:0000313" key="8">
    <source>
        <dbReference type="Proteomes" id="UP000230233"/>
    </source>
</evidence>
<gene>
    <name evidence="7" type="primary">Cnig_chr_V.g18356</name>
    <name evidence="7" type="ORF">B9Z55_018356</name>
</gene>
<organism evidence="7 8">
    <name type="scientific">Caenorhabditis nigoni</name>
    <dbReference type="NCBI Taxonomy" id="1611254"/>
    <lineage>
        <taxon>Eukaryota</taxon>
        <taxon>Metazoa</taxon>
        <taxon>Ecdysozoa</taxon>
        <taxon>Nematoda</taxon>
        <taxon>Chromadorea</taxon>
        <taxon>Rhabditida</taxon>
        <taxon>Rhabditina</taxon>
        <taxon>Rhabditomorpha</taxon>
        <taxon>Rhabditoidea</taxon>
        <taxon>Rhabditidae</taxon>
        <taxon>Peloderinae</taxon>
        <taxon>Caenorhabditis</taxon>
    </lineage>
</organism>
<keyword evidence="4 5" id="KW-0472">Membrane</keyword>
<evidence type="ECO:0000259" key="6">
    <source>
        <dbReference type="PROSITE" id="PS50262"/>
    </source>
</evidence>
<feature type="transmembrane region" description="Helical" evidence="5">
    <location>
        <begin position="152"/>
        <end position="171"/>
    </location>
</feature>
<dbReference type="STRING" id="1611254.A0A2G5TDU5"/>
<evidence type="ECO:0000256" key="2">
    <source>
        <dbReference type="ARBA" id="ARBA00022692"/>
    </source>
</evidence>
<reference evidence="8" key="1">
    <citation type="submission" date="2017-10" db="EMBL/GenBank/DDBJ databases">
        <title>Rapid genome shrinkage in a self-fertile nematode reveals novel sperm competition proteins.</title>
        <authorList>
            <person name="Yin D."/>
            <person name="Schwarz E.M."/>
            <person name="Thomas C.G."/>
            <person name="Felde R.L."/>
            <person name="Korf I.F."/>
            <person name="Cutter A.D."/>
            <person name="Schartner C.M."/>
            <person name="Ralston E.J."/>
            <person name="Meyer B.J."/>
            <person name="Haag E.S."/>
        </authorList>
    </citation>
    <scope>NUCLEOTIDE SEQUENCE [LARGE SCALE GENOMIC DNA]</scope>
    <source>
        <strain evidence="8">JU1422</strain>
    </source>
</reference>
<protein>
    <recommendedName>
        <fullName evidence="6">G-protein coupled receptors family 1 profile domain-containing protein</fullName>
    </recommendedName>
</protein>
<dbReference type="PANTHER" id="PTHR22751:SF33">
    <property type="entry name" value="G-PROTEIN COUPLED RECEPTORS FAMILY 1 PROFILE DOMAIN-CONTAINING PROTEIN"/>
    <property type="match status" value="1"/>
</dbReference>
<dbReference type="PROSITE" id="PS50262">
    <property type="entry name" value="G_PROTEIN_RECEP_F1_2"/>
    <property type="match status" value="1"/>
</dbReference>
<dbReference type="GO" id="GO:0008528">
    <property type="term" value="F:G protein-coupled peptide receptor activity"/>
    <property type="evidence" value="ECO:0007669"/>
    <property type="project" value="InterPro"/>
</dbReference>
<feature type="transmembrane region" description="Helical" evidence="5">
    <location>
        <begin position="217"/>
        <end position="242"/>
    </location>
</feature>
<dbReference type="Proteomes" id="UP000230233">
    <property type="component" value="Chromosome V"/>
</dbReference>
<keyword evidence="3 5" id="KW-1133">Transmembrane helix</keyword>
<dbReference type="AlphaFoldDB" id="A0A2G5TDU5"/>
<evidence type="ECO:0000313" key="7">
    <source>
        <dbReference type="EMBL" id="PIC25409.1"/>
    </source>
</evidence>
<evidence type="ECO:0000256" key="3">
    <source>
        <dbReference type="ARBA" id="ARBA00022989"/>
    </source>
</evidence>
<sequence>METSTAKYVVSELEYPSWYSKVYYIFNYTICILQCFGFAINLVHFSILSRPQMRSNLIYRLMIGICICDLLTQINTFVLFTPFWIRDSSKQEETCTRRYVYFEAFMYLHGISLLDITQRGASWMALFMALYRMLSVKFPMSVRIQKLTKPVAAFWTIFGVMIFTSFTTWMVQSRRTIAEYDWDFDCNNDVILLNDTNEVRYAHYIPDEDAEIQVKLVAVYGFIKLLPSLIDPVLTIFLILELRKASRRRKNSGIRENDKTENTTKLVIFVTISFFLLEVPNGLSHIGDAFFTSNPKMRTIIFLIPVFAECLPIVNSSTHLFICLLMSSQYRTTAKTIFKYFVPKRQNAIVVEEFKSTAGAH</sequence>
<dbReference type="InterPro" id="IPR019427">
    <property type="entry name" value="7TM_GPCR_serpentine_rcpt_Srw"/>
</dbReference>
<dbReference type="PANTHER" id="PTHR22751">
    <property type="entry name" value="G-PROTEIN COUPLED RECEPTOR-RELATED"/>
    <property type="match status" value="1"/>
</dbReference>
<dbReference type="GO" id="GO:0016020">
    <property type="term" value="C:membrane"/>
    <property type="evidence" value="ECO:0007669"/>
    <property type="project" value="UniProtKB-SubCell"/>
</dbReference>
<feature type="transmembrane region" description="Helical" evidence="5">
    <location>
        <begin position="263"/>
        <end position="280"/>
    </location>
</feature>
<dbReference type="OrthoDB" id="10011262at2759"/>
<dbReference type="Gene3D" id="1.20.1070.10">
    <property type="entry name" value="Rhodopsin 7-helix transmembrane proteins"/>
    <property type="match status" value="1"/>
</dbReference>